<reference evidence="11 12" key="1">
    <citation type="submission" date="2024-03" db="EMBL/GenBank/DDBJ databases">
        <title>Community enrichment and isolation of bacterial strains for fucoidan degradation.</title>
        <authorList>
            <person name="Sichert A."/>
        </authorList>
    </citation>
    <scope>NUCLEOTIDE SEQUENCE [LARGE SCALE GENOMIC DNA]</scope>
    <source>
        <strain evidence="11 12">AS12</strain>
    </source>
</reference>
<dbReference type="CDD" id="cd00613">
    <property type="entry name" value="GDC-P"/>
    <property type="match status" value="2"/>
</dbReference>
<comment type="cofactor">
    <cofactor evidence="1 8">
        <name>pyridoxal 5'-phosphate</name>
        <dbReference type="ChEBI" id="CHEBI:597326"/>
    </cofactor>
</comment>
<dbReference type="InterPro" id="IPR003437">
    <property type="entry name" value="GcvP"/>
</dbReference>
<sequence length="969" mass="104998">MPHANFSLSQLEQTQDFIRRHIGPSEAEMADMLEFVGAGSLDDLMQQTVPEGIRLPESLSVGESQTEAQALAYLKTVASKNQVNRSYIGMGYSDTLTPNVILRNVLENPGWYTAYTPYQPEIAQGRLQALLNFQQVTIDLTGMELASASLLDEATAAAEAMGLAKRVSKNKKSNLFFVADDVHPQTFDVIQTRADMFGFDVVVGKADEAANHDVFGALLQYPGTTGAVNDLTDIIAQVQANKGIVAVSADIMSLVLLKAPSEMGADVVLGSAQRFGVPMGYGGPHAAFFATRDAYKRSLPGRIIGVSKDTRGRPALRMALQTREQHIRREKANSNICTAQVLLANMASFYAVYHGPDGLKTIASRIHRFADILAAGISQHADKGVSLANNTWFDTITVNVGDNKDAIVAAAHAAQMNLRSDLDGAVGISLDETTTRDDIQSLFNVLLGDDHGIDINLLDQQIVAKGSQSIPADLVRTSDILTHEVFNSYQSETEMLRYIKSLEDKDLALNHSMISLGSCTMKLNATAEMIPVTWPEFGKLHPFAPIEQAQGYSQMLSELSEWLLDITGYDALSMQPNSGAQGEYAGLIAIQRYHESRNEGHRNICLIPSSAHGTNPASAQMVSLKVVVVNCDKNGNVDLADLRKKAAEVADNLSCAMITYPSTHGVYEETIKEMCDIVHEFGGQVYLDGANMNAQVGITSPGHIGSDVSHLNLHKTFCIPHGGGGPGMGPIGVKSHLAPFLPNHKVIDTGNTSAGNGAVSAAPWGSASILPISYMYIKMMGSAGLKKATEVAILNANYIANKLDGHYNVLYRGRNGRVAHECIIDLRPIKEASGVTEVDIAKRLNDYGFHAPTMSFPVAGTLMIEPTESEAKVELDRFIEAMVCIRAEAAKVESGEWSATDNPLHNAPHTLDDICDANWDRSYDRHTAAYPVASVAKNKFWPSVNRIDDVFGDRNLICSCPSIESYIEE</sequence>
<dbReference type="PANTHER" id="PTHR11773">
    <property type="entry name" value="GLYCINE DEHYDROGENASE, DECARBOXYLATING"/>
    <property type="match status" value="1"/>
</dbReference>
<proteinExistence type="inferred from homology"/>
<evidence type="ECO:0000259" key="9">
    <source>
        <dbReference type="Pfam" id="PF02347"/>
    </source>
</evidence>
<keyword evidence="6 8" id="KW-0560">Oxidoreductase</keyword>
<dbReference type="Gene3D" id="3.40.640.10">
    <property type="entry name" value="Type I PLP-dependent aspartate aminotransferase-like (Major domain)"/>
    <property type="match status" value="2"/>
</dbReference>
<evidence type="ECO:0000256" key="4">
    <source>
        <dbReference type="ARBA" id="ARBA00011690"/>
    </source>
</evidence>
<dbReference type="Gene3D" id="3.90.1150.10">
    <property type="entry name" value="Aspartate Aminotransferase, domain 1"/>
    <property type="match status" value="1"/>
</dbReference>
<dbReference type="RefSeq" id="WP_342882008.1">
    <property type="nucleotide sequence ID" value="NZ_JBBMQS010000007.1"/>
</dbReference>
<evidence type="ECO:0000256" key="5">
    <source>
        <dbReference type="ARBA" id="ARBA00022898"/>
    </source>
</evidence>
<dbReference type="NCBIfam" id="NF003346">
    <property type="entry name" value="PRK04366.1"/>
    <property type="match status" value="1"/>
</dbReference>
<name>A0ABU9SX01_9ALTE</name>
<comment type="function">
    <text evidence="2 8">The glycine cleavage system catalyzes the degradation of glycine. The P protein binds the alpha-amino group of glycine through its pyridoxal phosphate cofactor; CO(2) is released and the remaining methylamine moiety is then transferred to the lipoamide cofactor of the H protein.</text>
</comment>
<gene>
    <name evidence="8 11" type="primary">gcvP</name>
    <name evidence="11" type="ORF">WNY77_13490</name>
</gene>
<keyword evidence="12" id="KW-1185">Reference proteome</keyword>
<dbReference type="GO" id="GO:0004375">
    <property type="term" value="F:glycine dehydrogenase (decarboxylating) activity"/>
    <property type="evidence" value="ECO:0007669"/>
    <property type="project" value="UniProtKB-EC"/>
</dbReference>
<dbReference type="EC" id="1.4.4.2" evidence="8"/>
<dbReference type="InterPro" id="IPR015424">
    <property type="entry name" value="PyrdxlP-dep_Trfase"/>
</dbReference>
<comment type="caution">
    <text evidence="11">The sequence shown here is derived from an EMBL/GenBank/DDBJ whole genome shotgun (WGS) entry which is preliminary data.</text>
</comment>
<feature type="domain" description="Glycine cleavage system P-protein N-terminal" evidence="9">
    <location>
        <begin position="468"/>
        <end position="756"/>
    </location>
</feature>
<dbReference type="SUPFAM" id="SSF53383">
    <property type="entry name" value="PLP-dependent transferases"/>
    <property type="match status" value="2"/>
</dbReference>
<accession>A0ABU9SX01</accession>
<dbReference type="EMBL" id="JBBMQS010000007">
    <property type="protein sequence ID" value="MEM5498418.1"/>
    <property type="molecule type" value="Genomic_DNA"/>
</dbReference>
<dbReference type="InterPro" id="IPR049315">
    <property type="entry name" value="GDC-P_N"/>
</dbReference>
<evidence type="ECO:0000256" key="7">
    <source>
        <dbReference type="ARBA" id="ARBA00049026"/>
    </source>
</evidence>
<evidence type="ECO:0000256" key="8">
    <source>
        <dbReference type="HAMAP-Rule" id="MF_00711"/>
    </source>
</evidence>
<dbReference type="NCBIfam" id="TIGR00461">
    <property type="entry name" value="gcvP"/>
    <property type="match status" value="1"/>
</dbReference>
<keyword evidence="5 8" id="KW-0663">Pyridoxal phosphate</keyword>
<dbReference type="Proteomes" id="UP001461163">
    <property type="component" value="Unassembled WGS sequence"/>
</dbReference>
<comment type="subunit">
    <text evidence="4 8">The glycine cleavage system is composed of four proteins: P, T, L and H.</text>
</comment>
<evidence type="ECO:0000313" key="12">
    <source>
        <dbReference type="Proteomes" id="UP001461163"/>
    </source>
</evidence>
<protein>
    <recommendedName>
        <fullName evidence="8">Glycine dehydrogenase (decarboxylating)</fullName>
        <ecNumber evidence="8">1.4.4.2</ecNumber>
    </recommendedName>
    <alternativeName>
        <fullName evidence="8">Glycine cleavage system P-protein</fullName>
    </alternativeName>
    <alternativeName>
        <fullName evidence="8">Glycine decarboxylase</fullName>
    </alternativeName>
    <alternativeName>
        <fullName evidence="8">Glycine dehydrogenase (aminomethyl-transferring)</fullName>
    </alternativeName>
</protein>
<dbReference type="InterPro" id="IPR049316">
    <property type="entry name" value="GDC-P_C"/>
</dbReference>
<evidence type="ECO:0000256" key="3">
    <source>
        <dbReference type="ARBA" id="ARBA00010756"/>
    </source>
</evidence>
<feature type="modified residue" description="N6-(pyridoxal phosphate)lysine" evidence="8">
    <location>
        <position position="715"/>
    </location>
</feature>
<dbReference type="InterPro" id="IPR015421">
    <property type="entry name" value="PyrdxlP-dep_Trfase_major"/>
</dbReference>
<comment type="catalytic activity">
    <reaction evidence="7 8">
        <text>N(6)-[(R)-lipoyl]-L-lysyl-[glycine-cleavage complex H protein] + glycine + H(+) = N(6)-[(R)-S(8)-aminomethyldihydrolipoyl]-L-lysyl-[glycine-cleavage complex H protein] + CO2</text>
        <dbReference type="Rhea" id="RHEA:24304"/>
        <dbReference type="Rhea" id="RHEA-COMP:10494"/>
        <dbReference type="Rhea" id="RHEA-COMP:10495"/>
        <dbReference type="ChEBI" id="CHEBI:15378"/>
        <dbReference type="ChEBI" id="CHEBI:16526"/>
        <dbReference type="ChEBI" id="CHEBI:57305"/>
        <dbReference type="ChEBI" id="CHEBI:83099"/>
        <dbReference type="ChEBI" id="CHEBI:83143"/>
        <dbReference type="EC" id="1.4.4.2"/>
    </reaction>
</comment>
<evidence type="ECO:0000256" key="1">
    <source>
        <dbReference type="ARBA" id="ARBA00001933"/>
    </source>
</evidence>
<dbReference type="InterPro" id="IPR020581">
    <property type="entry name" value="GDC_P"/>
</dbReference>
<evidence type="ECO:0000313" key="11">
    <source>
        <dbReference type="EMBL" id="MEM5498418.1"/>
    </source>
</evidence>
<dbReference type="InterPro" id="IPR015422">
    <property type="entry name" value="PyrdxlP-dep_Trfase_small"/>
</dbReference>
<evidence type="ECO:0000256" key="6">
    <source>
        <dbReference type="ARBA" id="ARBA00023002"/>
    </source>
</evidence>
<dbReference type="HAMAP" id="MF_00711">
    <property type="entry name" value="GcvP"/>
    <property type="match status" value="1"/>
</dbReference>
<feature type="domain" description="Glycine dehydrogenase C-terminal" evidence="10">
    <location>
        <begin position="788"/>
        <end position="909"/>
    </location>
</feature>
<evidence type="ECO:0000256" key="2">
    <source>
        <dbReference type="ARBA" id="ARBA00003788"/>
    </source>
</evidence>
<dbReference type="Pfam" id="PF21478">
    <property type="entry name" value="GcvP2_C"/>
    <property type="match status" value="1"/>
</dbReference>
<feature type="domain" description="Glycine cleavage system P-protein N-terminal" evidence="9">
    <location>
        <begin position="19"/>
        <end position="446"/>
    </location>
</feature>
<organism evidence="11 12">
    <name type="scientific">Paraglaciecola mesophila</name>
    <dbReference type="NCBI Taxonomy" id="197222"/>
    <lineage>
        <taxon>Bacteria</taxon>
        <taxon>Pseudomonadati</taxon>
        <taxon>Pseudomonadota</taxon>
        <taxon>Gammaproteobacteria</taxon>
        <taxon>Alteromonadales</taxon>
        <taxon>Alteromonadaceae</taxon>
        <taxon>Paraglaciecola</taxon>
    </lineage>
</organism>
<comment type="similarity">
    <text evidence="3 8">Belongs to the GcvP family.</text>
</comment>
<dbReference type="Pfam" id="PF02347">
    <property type="entry name" value="GDC-P"/>
    <property type="match status" value="2"/>
</dbReference>
<evidence type="ECO:0000259" key="10">
    <source>
        <dbReference type="Pfam" id="PF21478"/>
    </source>
</evidence>
<dbReference type="PANTHER" id="PTHR11773:SF13">
    <property type="entry name" value="GLYCINE DEHYDROGENASE (DECARBOXYLATING)"/>
    <property type="match status" value="1"/>
</dbReference>